<name>A0A1V0UMZ8_STRVN</name>
<sequence length="261" mass="27216">MLYAADPVVAERARRLAYHGLAQSSGLSAARNAAGGGPDAAGEAPDAAAGDRGAEADANGGGPDGTGTGPTSPRTAPGAPAPQPGATGARVPSRWWDLDVRDFGRRVIGNDLTAAIGSVQLRRLEAIVDRRGEVAAAYDRLLSPLAGVRLPPPLPPDHTTSYYFYWVRLDPRIRDAVASDLLGRGVYTTFRYPPLHRVPAYGHHGPPLPHTESAAEATLLLPLHQGLSDADVATVAAEFRASVEARTPARPTGLPKEGVPA</sequence>
<comment type="cofactor">
    <cofactor evidence="1">
        <name>pyridoxal 5'-phosphate</name>
        <dbReference type="ChEBI" id="CHEBI:597326"/>
    </cofactor>
</comment>
<dbReference type="GO" id="GO:0030170">
    <property type="term" value="F:pyridoxal phosphate binding"/>
    <property type="evidence" value="ECO:0007669"/>
    <property type="project" value="TreeGrafter"/>
</dbReference>
<dbReference type="AlphaFoldDB" id="A0A1V0UMZ8"/>
<organism evidence="7 8">
    <name type="scientific">Streptomyces violaceoruber</name>
    <dbReference type="NCBI Taxonomy" id="1935"/>
    <lineage>
        <taxon>Bacteria</taxon>
        <taxon>Bacillati</taxon>
        <taxon>Actinomycetota</taxon>
        <taxon>Actinomycetes</taxon>
        <taxon>Kitasatosporales</taxon>
        <taxon>Streptomycetaceae</taxon>
        <taxon>Streptomyces</taxon>
        <taxon>Streptomyces violaceoruber group</taxon>
    </lineage>
</organism>
<evidence type="ECO:0000256" key="5">
    <source>
        <dbReference type="ARBA" id="ARBA00038398"/>
    </source>
</evidence>
<keyword evidence="2" id="KW-0032">Aminotransferase</keyword>
<dbReference type="Pfam" id="PF01041">
    <property type="entry name" value="DegT_DnrJ_EryC1"/>
    <property type="match status" value="1"/>
</dbReference>
<keyword evidence="4" id="KW-0663">Pyridoxal phosphate</keyword>
<evidence type="ECO:0000256" key="4">
    <source>
        <dbReference type="ARBA" id="ARBA00022898"/>
    </source>
</evidence>
<evidence type="ECO:0000256" key="6">
    <source>
        <dbReference type="SAM" id="MobiDB-lite"/>
    </source>
</evidence>
<dbReference type="GO" id="GO:0008483">
    <property type="term" value="F:transaminase activity"/>
    <property type="evidence" value="ECO:0007669"/>
    <property type="project" value="UniProtKB-KW"/>
</dbReference>
<evidence type="ECO:0000313" key="7">
    <source>
        <dbReference type="EMBL" id="ARF66450.1"/>
    </source>
</evidence>
<dbReference type="Proteomes" id="UP000192445">
    <property type="component" value="Chromosome"/>
</dbReference>
<evidence type="ECO:0000313" key="8">
    <source>
        <dbReference type="Proteomes" id="UP000192445"/>
    </source>
</evidence>
<feature type="compositionally biased region" description="Gly residues" evidence="6">
    <location>
        <begin position="59"/>
        <end position="68"/>
    </location>
</feature>
<gene>
    <name evidence="7" type="ORF">B1H20_29850</name>
</gene>
<keyword evidence="3" id="KW-0808">Transferase</keyword>
<proteinExistence type="inferred from homology"/>
<dbReference type="InterPro" id="IPR015422">
    <property type="entry name" value="PyrdxlP-dep_Trfase_small"/>
</dbReference>
<dbReference type="STRING" id="1935.B1H20_29850"/>
<dbReference type="SUPFAM" id="SSF53383">
    <property type="entry name" value="PLP-dependent transferases"/>
    <property type="match status" value="1"/>
</dbReference>
<dbReference type="KEGG" id="svu:B1H20_29850"/>
<dbReference type="PANTHER" id="PTHR30244:SF34">
    <property type="entry name" value="DTDP-4-AMINO-4,6-DIDEOXYGALACTOSE TRANSAMINASE"/>
    <property type="match status" value="1"/>
</dbReference>
<dbReference type="InterPro" id="IPR015424">
    <property type="entry name" value="PyrdxlP-dep_Trfase"/>
</dbReference>
<comment type="similarity">
    <text evidence="5">Belongs to the DegT/DnrJ/EryC1 family. L-glutamine:2-deoxy-scyllo-inosose/scyllo-inosose aminotransferase subfamily.</text>
</comment>
<dbReference type="GO" id="GO:0000271">
    <property type="term" value="P:polysaccharide biosynthetic process"/>
    <property type="evidence" value="ECO:0007669"/>
    <property type="project" value="TreeGrafter"/>
</dbReference>
<dbReference type="OrthoDB" id="5342089at2"/>
<evidence type="ECO:0000256" key="2">
    <source>
        <dbReference type="ARBA" id="ARBA00022576"/>
    </source>
</evidence>
<feature type="compositionally biased region" description="Low complexity" evidence="6">
    <location>
        <begin position="40"/>
        <end position="51"/>
    </location>
</feature>
<reference evidence="7 8" key="1">
    <citation type="submission" date="2017-03" db="EMBL/GenBank/DDBJ databases">
        <title>Complete Genome Sequence of a natural compounds producer, Streptomyces violaceus S21.</title>
        <authorList>
            <person name="Zhong C."/>
            <person name="Zhao Z."/>
            <person name="Fu J."/>
            <person name="Zong G."/>
            <person name="Qin R."/>
            <person name="Cao G."/>
        </authorList>
    </citation>
    <scope>NUCLEOTIDE SEQUENCE [LARGE SCALE GENOMIC DNA]</scope>
    <source>
        <strain evidence="7 8">S21</strain>
    </source>
</reference>
<evidence type="ECO:0000256" key="1">
    <source>
        <dbReference type="ARBA" id="ARBA00001933"/>
    </source>
</evidence>
<dbReference type="EMBL" id="CP020570">
    <property type="protein sequence ID" value="ARF66450.1"/>
    <property type="molecule type" value="Genomic_DNA"/>
</dbReference>
<dbReference type="PANTHER" id="PTHR30244">
    <property type="entry name" value="TRANSAMINASE"/>
    <property type="match status" value="1"/>
</dbReference>
<dbReference type="Gene3D" id="3.90.1150.10">
    <property type="entry name" value="Aspartate Aminotransferase, domain 1"/>
    <property type="match status" value="1"/>
</dbReference>
<dbReference type="InterPro" id="IPR000653">
    <property type="entry name" value="DegT/StrS_aminotransferase"/>
</dbReference>
<evidence type="ECO:0000256" key="3">
    <source>
        <dbReference type="ARBA" id="ARBA00022679"/>
    </source>
</evidence>
<accession>A0A1V0UMZ8</accession>
<protein>
    <recommendedName>
        <fullName evidence="9">DegT/DnrJ/EryC1/StrS aminotransferase</fullName>
    </recommendedName>
</protein>
<evidence type="ECO:0008006" key="9">
    <source>
        <dbReference type="Google" id="ProtNLM"/>
    </source>
</evidence>
<feature type="region of interest" description="Disordered" evidence="6">
    <location>
        <begin position="27"/>
        <end position="91"/>
    </location>
</feature>
<feature type="compositionally biased region" description="Low complexity" evidence="6">
    <location>
        <begin position="69"/>
        <end position="90"/>
    </location>
</feature>